<gene>
    <name evidence="3" type="ORF">E1292_02255</name>
</gene>
<dbReference type="EMBL" id="SMKO01000003">
    <property type="protein sequence ID" value="TDD12279.1"/>
    <property type="molecule type" value="Genomic_DNA"/>
</dbReference>
<name>A0A4R4W195_9ACTN</name>
<evidence type="ECO:0000256" key="1">
    <source>
        <dbReference type="PROSITE-ProRule" id="PRU00339"/>
    </source>
</evidence>
<dbReference type="Proteomes" id="UP000295258">
    <property type="component" value="Unassembled WGS sequence"/>
</dbReference>
<keyword evidence="4" id="KW-1185">Reference proteome</keyword>
<dbReference type="InterPro" id="IPR011990">
    <property type="entry name" value="TPR-like_helical_dom_sf"/>
</dbReference>
<proteinExistence type="predicted"/>
<dbReference type="PANTHER" id="PTHR10098:SF108">
    <property type="entry name" value="TETRATRICOPEPTIDE REPEAT PROTEIN 28"/>
    <property type="match status" value="1"/>
</dbReference>
<dbReference type="SUPFAM" id="SSF48452">
    <property type="entry name" value="TPR-like"/>
    <property type="match status" value="1"/>
</dbReference>
<comment type="caution">
    <text evidence="3">The sequence shown here is derived from an EMBL/GenBank/DDBJ whole genome shotgun (WGS) entry which is preliminary data.</text>
</comment>
<dbReference type="Pfam" id="PF13424">
    <property type="entry name" value="TPR_12"/>
    <property type="match status" value="1"/>
</dbReference>
<feature type="region of interest" description="Disordered" evidence="2">
    <location>
        <begin position="1"/>
        <end position="22"/>
    </location>
</feature>
<dbReference type="Gene3D" id="1.25.40.10">
    <property type="entry name" value="Tetratricopeptide repeat domain"/>
    <property type="match status" value="1"/>
</dbReference>
<sequence>MTLCRPTAHVSPPDGPAGTRRLGNRRGEAAQLDRLAVAHSRLGRFDSAIEHFKESVDVERGAGNRFGEAITLSNIGLTYRRAGLLGEAQAAYERALALTRDIGDDSGTAIALGLLAELHRITGRREHAVELFQQALRADGTAGNRGSYTEAIHWWGLGSSLQELRQDERARECWHESARLLHRLGLISAAERAGIENTPHPRTPEVVLKNM</sequence>
<dbReference type="InterPro" id="IPR019734">
    <property type="entry name" value="TPR_rpt"/>
</dbReference>
<keyword evidence="1" id="KW-0802">TPR repeat</keyword>
<accession>A0A4R4W195</accession>
<protein>
    <submittedName>
        <fullName evidence="3">Tetratricopeptide repeat protein</fullName>
    </submittedName>
</protein>
<dbReference type="Pfam" id="PF13374">
    <property type="entry name" value="TPR_10"/>
    <property type="match status" value="1"/>
</dbReference>
<evidence type="ECO:0000313" key="4">
    <source>
        <dbReference type="Proteomes" id="UP000295258"/>
    </source>
</evidence>
<dbReference type="SMART" id="SM00028">
    <property type="entry name" value="TPR"/>
    <property type="match status" value="4"/>
</dbReference>
<dbReference type="AlphaFoldDB" id="A0A4R4W195"/>
<dbReference type="PANTHER" id="PTHR10098">
    <property type="entry name" value="RAPSYN-RELATED"/>
    <property type="match status" value="1"/>
</dbReference>
<reference evidence="3 4" key="1">
    <citation type="submission" date="2019-03" db="EMBL/GenBank/DDBJ databases">
        <title>Draft genome sequences of novel Actinobacteria.</title>
        <authorList>
            <person name="Sahin N."/>
            <person name="Ay H."/>
            <person name="Saygin H."/>
        </authorList>
    </citation>
    <scope>NUCLEOTIDE SEQUENCE [LARGE SCALE GENOMIC DNA]</scope>
    <source>
        <strain evidence="3 4">KC310</strain>
    </source>
</reference>
<feature type="repeat" description="TPR" evidence="1">
    <location>
        <begin position="29"/>
        <end position="62"/>
    </location>
</feature>
<feature type="repeat" description="TPR" evidence="1">
    <location>
        <begin position="69"/>
        <end position="102"/>
    </location>
</feature>
<evidence type="ECO:0000313" key="3">
    <source>
        <dbReference type="EMBL" id="TDD12279.1"/>
    </source>
</evidence>
<organism evidence="3 4">
    <name type="scientific">Nonomuraea deserti</name>
    <dbReference type="NCBI Taxonomy" id="1848322"/>
    <lineage>
        <taxon>Bacteria</taxon>
        <taxon>Bacillati</taxon>
        <taxon>Actinomycetota</taxon>
        <taxon>Actinomycetes</taxon>
        <taxon>Streptosporangiales</taxon>
        <taxon>Streptosporangiaceae</taxon>
        <taxon>Nonomuraea</taxon>
    </lineage>
</organism>
<evidence type="ECO:0000256" key="2">
    <source>
        <dbReference type="SAM" id="MobiDB-lite"/>
    </source>
</evidence>
<dbReference type="PROSITE" id="PS50005">
    <property type="entry name" value="TPR"/>
    <property type="match status" value="2"/>
</dbReference>